<reference evidence="1 2" key="1">
    <citation type="submission" date="2017-09" db="EMBL/GenBank/DDBJ databases">
        <title>Large-scale bioinformatics analysis of Bacillus genomes uncovers conserved roles of natural products in bacterial physiology.</title>
        <authorList>
            <consortium name="Agbiome Team Llc"/>
            <person name="Bleich R.M."/>
            <person name="Grubbs K.J."/>
            <person name="Santa Maria K.C."/>
            <person name="Allen S.E."/>
            <person name="Farag S."/>
            <person name="Shank E.A."/>
            <person name="Bowers A."/>
        </authorList>
    </citation>
    <scope>NUCLEOTIDE SEQUENCE [LARGE SCALE GENOMIC DNA]</scope>
    <source>
        <strain evidence="1 2">AFS085496</strain>
    </source>
</reference>
<protein>
    <submittedName>
        <fullName evidence="1">Uncharacterized protein</fullName>
    </submittedName>
</protein>
<name>A0A9X6WI95_BACTU</name>
<dbReference type="Proteomes" id="UP000224003">
    <property type="component" value="Unassembled WGS sequence"/>
</dbReference>
<gene>
    <name evidence="1" type="ORF">COJ15_28310</name>
</gene>
<dbReference type="AlphaFoldDB" id="A0A9X6WI95"/>
<sequence>MGWALDGGEDIGGQMADRDIWAEEMARITGIKEDRKRRVKLLSGKYVVATKGKSSGHIVFFQDQKINTGGYWTRYLSNALGFNDVSTAVQIAKGFKFGNPRVAIVTSEGIYQWIN</sequence>
<dbReference type="EMBL" id="NUVX01000062">
    <property type="protein sequence ID" value="PFJ33148.1"/>
    <property type="molecule type" value="Genomic_DNA"/>
</dbReference>
<evidence type="ECO:0000313" key="1">
    <source>
        <dbReference type="EMBL" id="PFJ33148.1"/>
    </source>
</evidence>
<comment type="caution">
    <text evidence="1">The sequence shown here is derived from an EMBL/GenBank/DDBJ whole genome shotgun (WGS) entry which is preliminary data.</text>
</comment>
<accession>A0A9X6WI95</accession>
<dbReference type="RefSeq" id="WP_098006622.1">
    <property type="nucleotide sequence ID" value="NZ_NUVX01000062.1"/>
</dbReference>
<organism evidence="1 2">
    <name type="scientific">Bacillus thuringiensis</name>
    <dbReference type="NCBI Taxonomy" id="1428"/>
    <lineage>
        <taxon>Bacteria</taxon>
        <taxon>Bacillati</taxon>
        <taxon>Bacillota</taxon>
        <taxon>Bacilli</taxon>
        <taxon>Bacillales</taxon>
        <taxon>Bacillaceae</taxon>
        <taxon>Bacillus</taxon>
        <taxon>Bacillus cereus group</taxon>
    </lineage>
</organism>
<evidence type="ECO:0000313" key="2">
    <source>
        <dbReference type="Proteomes" id="UP000224003"/>
    </source>
</evidence>
<proteinExistence type="predicted"/>